<dbReference type="InterPro" id="IPR027417">
    <property type="entry name" value="P-loop_NTPase"/>
</dbReference>
<proteinExistence type="predicted"/>
<keyword evidence="4 9" id="KW-0812">Transmembrane</keyword>
<evidence type="ECO:0000256" key="9">
    <source>
        <dbReference type="SAM" id="Phobius"/>
    </source>
</evidence>
<dbReference type="EMBL" id="CP001686">
    <property type="protein sequence ID" value="ACV06316.1"/>
    <property type="molecule type" value="Genomic_DNA"/>
</dbReference>
<evidence type="ECO:0000256" key="1">
    <source>
        <dbReference type="ARBA" id="ARBA00004651"/>
    </source>
</evidence>
<accession>C7NHF9</accession>
<dbReference type="InterPro" id="IPR036640">
    <property type="entry name" value="ABC1_TM_sf"/>
</dbReference>
<dbReference type="InterPro" id="IPR003439">
    <property type="entry name" value="ABC_transporter-like_ATP-bd"/>
</dbReference>
<dbReference type="KEGG" id="kse:Ksed_12840"/>
<evidence type="ECO:0000256" key="2">
    <source>
        <dbReference type="ARBA" id="ARBA00022448"/>
    </source>
</evidence>
<feature type="transmembrane region" description="Helical" evidence="9">
    <location>
        <begin position="38"/>
        <end position="61"/>
    </location>
</feature>
<feature type="domain" description="ABC transmembrane type-1" evidence="11">
    <location>
        <begin position="41"/>
        <end position="327"/>
    </location>
</feature>
<dbReference type="eggNOG" id="COG1132">
    <property type="taxonomic scope" value="Bacteria"/>
</dbReference>
<evidence type="ECO:0000259" key="10">
    <source>
        <dbReference type="PROSITE" id="PS50893"/>
    </source>
</evidence>
<keyword evidence="2" id="KW-0813">Transport</keyword>
<comment type="subcellular location">
    <subcellularLocation>
        <location evidence="1">Cell membrane</location>
        <topology evidence="1">Multi-pass membrane protein</topology>
    </subcellularLocation>
</comment>
<dbReference type="RefSeq" id="WP_015779261.1">
    <property type="nucleotide sequence ID" value="NC_013169.1"/>
</dbReference>
<dbReference type="PANTHER" id="PTHR24221">
    <property type="entry name" value="ATP-BINDING CASSETTE SUB-FAMILY B"/>
    <property type="match status" value="1"/>
</dbReference>
<evidence type="ECO:0000256" key="5">
    <source>
        <dbReference type="ARBA" id="ARBA00022741"/>
    </source>
</evidence>
<sequence length="617" mass="65694">MPPHAPKASASADLLDEQVSTLEALRVVRQGVRREPGYFTLAVLGSVVWAASIVAVARAIGWAVETIVEPAARSGGVGLRTALWGFAVVLAAYMLQAASMLVRRLAAGMVAFRLGATYRRLVTNAYLRLPLSWHKRHPGGQLLSNANADVETTWRIFMPLPMFIGVLFLLFFAGVSIYLVDPVLAAVAGVVFPILAVLNLWYQRVMAPRAQLTQELRSEVSRVAHESFEAGLVVKSMGREDAETQRFGRSAGELRDAAISMGRVRGLFDPLIEALPQIGTVSVLVVGTWRAVHGDVTTGDVVEVAYLFTMMAMPVRALGWTLSEAPASAVGWRRVQAVLAAPGGPGTGTRELTGEGGLDVRIRGLTHAHADAPDAPVLRGIDLDVPAGETVAVVGSTGSGKSTVASLTLGLLEPTGGHIRYDGTDLADISPESLVEAAALVEQTAFMFDDSVRFNVTLGDESFSEEEVWAALEVARADGFVRELSEGLDQPVGERGGSLSGGQRQRIALARAIIRRPRLLVLDDATSAVDPSVERAILTRLRDGRAGMTVLVVAYRMATIALADRVAYLEDGRIVATGSHAELMASVPGYARVVGAYAADHAERQAARDATTQGKDV</sequence>
<dbReference type="PROSITE" id="PS00211">
    <property type="entry name" value="ABC_TRANSPORTER_1"/>
    <property type="match status" value="1"/>
</dbReference>
<dbReference type="SUPFAM" id="SSF90123">
    <property type="entry name" value="ABC transporter transmembrane region"/>
    <property type="match status" value="1"/>
</dbReference>
<dbReference type="SMART" id="SM00382">
    <property type="entry name" value="AAA"/>
    <property type="match status" value="1"/>
</dbReference>
<dbReference type="FunFam" id="3.40.50.300:FF:000854">
    <property type="entry name" value="Multidrug ABC transporter ATP-binding protein"/>
    <property type="match status" value="1"/>
</dbReference>
<dbReference type="GO" id="GO:0140359">
    <property type="term" value="F:ABC-type transporter activity"/>
    <property type="evidence" value="ECO:0007669"/>
    <property type="project" value="InterPro"/>
</dbReference>
<evidence type="ECO:0000256" key="6">
    <source>
        <dbReference type="ARBA" id="ARBA00022840"/>
    </source>
</evidence>
<dbReference type="Gene3D" id="3.40.50.300">
    <property type="entry name" value="P-loop containing nucleotide triphosphate hydrolases"/>
    <property type="match status" value="1"/>
</dbReference>
<dbReference type="AlphaFoldDB" id="C7NHF9"/>
<dbReference type="PANTHER" id="PTHR24221:SF654">
    <property type="entry name" value="ATP-BINDING CASSETTE SUB-FAMILY B MEMBER 6"/>
    <property type="match status" value="1"/>
</dbReference>
<dbReference type="InterPro" id="IPR017871">
    <property type="entry name" value="ABC_transporter-like_CS"/>
</dbReference>
<dbReference type="Pfam" id="PF00664">
    <property type="entry name" value="ABC_membrane"/>
    <property type="match status" value="1"/>
</dbReference>
<evidence type="ECO:0000313" key="12">
    <source>
        <dbReference type="EMBL" id="ACV06316.1"/>
    </source>
</evidence>
<dbReference type="GO" id="GO:0034040">
    <property type="term" value="F:ATPase-coupled lipid transmembrane transporter activity"/>
    <property type="evidence" value="ECO:0007669"/>
    <property type="project" value="TreeGrafter"/>
</dbReference>
<evidence type="ECO:0000313" key="13">
    <source>
        <dbReference type="Proteomes" id="UP000006666"/>
    </source>
</evidence>
<feature type="transmembrane region" description="Helical" evidence="9">
    <location>
        <begin position="81"/>
        <end position="102"/>
    </location>
</feature>
<evidence type="ECO:0000259" key="11">
    <source>
        <dbReference type="PROSITE" id="PS50929"/>
    </source>
</evidence>
<keyword evidence="6" id="KW-0067">ATP-binding</keyword>
<feature type="transmembrane region" description="Helical" evidence="9">
    <location>
        <begin position="183"/>
        <end position="202"/>
    </location>
</feature>
<protein>
    <submittedName>
        <fullName evidence="12">ABC-type multidrug transport system, ATPase and permease component</fullName>
    </submittedName>
</protein>
<dbReference type="PROSITE" id="PS50929">
    <property type="entry name" value="ABC_TM1F"/>
    <property type="match status" value="1"/>
</dbReference>
<dbReference type="GO" id="GO:0005524">
    <property type="term" value="F:ATP binding"/>
    <property type="evidence" value="ECO:0007669"/>
    <property type="project" value="UniProtKB-KW"/>
</dbReference>
<feature type="domain" description="ABC transporter" evidence="10">
    <location>
        <begin position="360"/>
        <end position="596"/>
    </location>
</feature>
<keyword evidence="5" id="KW-0547">Nucleotide-binding</keyword>
<feature type="transmembrane region" description="Helical" evidence="9">
    <location>
        <begin position="156"/>
        <end position="177"/>
    </location>
</feature>
<evidence type="ECO:0000256" key="3">
    <source>
        <dbReference type="ARBA" id="ARBA00022475"/>
    </source>
</evidence>
<dbReference type="Pfam" id="PF00005">
    <property type="entry name" value="ABC_tran"/>
    <property type="match status" value="1"/>
</dbReference>
<keyword evidence="13" id="KW-1185">Reference proteome</keyword>
<dbReference type="SUPFAM" id="SSF52540">
    <property type="entry name" value="P-loop containing nucleoside triphosphate hydrolases"/>
    <property type="match status" value="1"/>
</dbReference>
<organism evidence="12 13">
    <name type="scientific">Kytococcus sedentarius (strain ATCC 14392 / DSM 20547 / JCM 11482 / CCUG 33030 / NBRC 15357 / NCTC 11040 / CCM 314 / 541)</name>
    <name type="common">Micrococcus sedentarius</name>
    <dbReference type="NCBI Taxonomy" id="478801"/>
    <lineage>
        <taxon>Bacteria</taxon>
        <taxon>Bacillati</taxon>
        <taxon>Actinomycetota</taxon>
        <taxon>Actinomycetes</taxon>
        <taxon>Micrococcales</taxon>
        <taxon>Kytococcaceae</taxon>
        <taxon>Kytococcus</taxon>
    </lineage>
</organism>
<dbReference type="PROSITE" id="PS50893">
    <property type="entry name" value="ABC_TRANSPORTER_2"/>
    <property type="match status" value="1"/>
</dbReference>
<evidence type="ECO:0000256" key="8">
    <source>
        <dbReference type="ARBA" id="ARBA00023136"/>
    </source>
</evidence>
<keyword evidence="7 9" id="KW-1133">Transmembrane helix</keyword>
<dbReference type="InterPro" id="IPR003593">
    <property type="entry name" value="AAA+_ATPase"/>
</dbReference>
<dbReference type="Gene3D" id="1.20.1560.10">
    <property type="entry name" value="ABC transporter type 1, transmembrane domain"/>
    <property type="match status" value="1"/>
</dbReference>
<reference evidence="12 13" key="1">
    <citation type="journal article" date="2009" name="Stand. Genomic Sci.">
        <title>Complete genome sequence of Kytococcus sedentarius type strain (541).</title>
        <authorList>
            <person name="Sims D."/>
            <person name="Brettin T."/>
            <person name="Detter J.C."/>
            <person name="Han C."/>
            <person name="Lapidus A."/>
            <person name="Copeland A."/>
            <person name="Glavina Del Rio T."/>
            <person name="Nolan M."/>
            <person name="Chen F."/>
            <person name="Lucas S."/>
            <person name="Tice H."/>
            <person name="Cheng J.F."/>
            <person name="Bruce D."/>
            <person name="Goodwin L."/>
            <person name="Pitluck S."/>
            <person name="Ovchinnikova G."/>
            <person name="Pati A."/>
            <person name="Ivanova N."/>
            <person name="Mavrommatis K."/>
            <person name="Chen A."/>
            <person name="Palaniappan K."/>
            <person name="D'haeseleer P."/>
            <person name="Chain P."/>
            <person name="Bristow J."/>
            <person name="Eisen J.A."/>
            <person name="Markowitz V."/>
            <person name="Hugenholtz P."/>
            <person name="Schneider S."/>
            <person name="Goker M."/>
            <person name="Pukall R."/>
            <person name="Kyrpides N.C."/>
            <person name="Klenk H.P."/>
        </authorList>
    </citation>
    <scope>NUCLEOTIDE SEQUENCE [LARGE SCALE GENOMIC DNA]</scope>
    <source>
        <strain evidence="13">ATCC 14392 / DSM 20547 / JCM 11482 / CCUG 33030 / NBRC 15357 / NCTC 11040 / CCM 314 / 541</strain>
    </source>
</reference>
<gene>
    <name evidence="12" type="ordered locus">Ksed_12840</name>
</gene>
<dbReference type="Proteomes" id="UP000006666">
    <property type="component" value="Chromosome"/>
</dbReference>
<dbReference type="STRING" id="478801.Ksed_12840"/>
<dbReference type="InterPro" id="IPR039421">
    <property type="entry name" value="Type_1_exporter"/>
</dbReference>
<keyword evidence="8 9" id="KW-0472">Membrane</keyword>
<evidence type="ECO:0000256" key="7">
    <source>
        <dbReference type="ARBA" id="ARBA00022989"/>
    </source>
</evidence>
<name>C7NHF9_KYTSD</name>
<dbReference type="GO" id="GO:0005886">
    <property type="term" value="C:plasma membrane"/>
    <property type="evidence" value="ECO:0007669"/>
    <property type="project" value="UniProtKB-SubCell"/>
</dbReference>
<dbReference type="InterPro" id="IPR011527">
    <property type="entry name" value="ABC1_TM_dom"/>
</dbReference>
<keyword evidence="3" id="KW-1003">Cell membrane</keyword>
<evidence type="ECO:0000256" key="4">
    <source>
        <dbReference type="ARBA" id="ARBA00022692"/>
    </source>
</evidence>
<dbReference type="GO" id="GO:0016887">
    <property type="term" value="F:ATP hydrolysis activity"/>
    <property type="evidence" value="ECO:0007669"/>
    <property type="project" value="InterPro"/>
</dbReference>
<dbReference type="HOGENOM" id="CLU_000604_84_3_11"/>